<feature type="region of interest" description="Disordered" evidence="1">
    <location>
        <begin position="110"/>
        <end position="131"/>
    </location>
</feature>
<dbReference type="Proteomes" id="UP001174997">
    <property type="component" value="Unassembled WGS sequence"/>
</dbReference>
<evidence type="ECO:0000313" key="4">
    <source>
        <dbReference type="Proteomes" id="UP001174997"/>
    </source>
</evidence>
<dbReference type="AlphaFoldDB" id="A0AA39Z742"/>
<gene>
    <name evidence="3" type="ORF">QBC41DRAFT_232741</name>
</gene>
<comment type="caution">
    <text evidence="3">The sequence shown here is derived from an EMBL/GenBank/DDBJ whole genome shotgun (WGS) entry which is preliminary data.</text>
</comment>
<accession>A0AA39Z742</accession>
<dbReference type="EMBL" id="JAULSY010000109">
    <property type="protein sequence ID" value="KAK0665474.1"/>
    <property type="molecule type" value="Genomic_DNA"/>
</dbReference>
<organism evidence="3 4">
    <name type="scientific">Cercophora samala</name>
    <dbReference type="NCBI Taxonomy" id="330535"/>
    <lineage>
        <taxon>Eukaryota</taxon>
        <taxon>Fungi</taxon>
        <taxon>Dikarya</taxon>
        <taxon>Ascomycota</taxon>
        <taxon>Pezizomycotina</taxon>
        <taxon>Sordariomycetes</taxon>
        <taxon>Sordariomycetidae</taxon>
        <taxon>Sordariales</taxon>
        <taxon>Lasiosphaeriaceae</taxon>
        <taxon>Cercophora</taxon>
    </lineage>
</organism>
<proteinExistence type="predicted"/>
<keyword evidence="2" id="KW-1133">Transmembrane helix</keyword>
<evidence type="ECO:0000256" key="1">
    <source>
        <dbReference type="SAM" id="MobiDB-lite"/>
    </source>
</evidence>
<keyword evidence="2" id="KW-0472">Membrane</keyword>
<protein>
    <submittedName>
        <fullName evidence="3">Uncharacterized protein</fullName>
    </submittedName>
</protein>
<keyword evidence="4" id="KW-1185">Reference proteome</keyword>
<sequence>MMATTTKNLPDDPSDSYAGTVVPVAMALIAWEIHGATQDLLAPWAMYLAILSTWVVMLSISARFATHQKCNLTAADLSYEVSDVSYNDVQGYMEDGCPRSRCLHNIWADDKPEEVPNSPPSDHEEPKSPSIWDGKVIFSCTPSEAEIAPMDSITQDGILGWEMRVLRIQKDKLHKERLERIEKEVKHAYGFPLFQQWPRDPSLTYKQNWKKWYKALQEYRVLHPLTEEQLAEEKKRKEEQREKIEKWWYEKQGIPRPAPLPKICVFNAEGKVEHEEVEASLFYTSWRRIEDSYQSPEVDEEFLWPHWRPRNAQREWEEATLLDEGESFEGLWINPHDEYHEWKSSLVWDDMETY</sequence>
<name>A0AA39Z742_9PEZI</name>
<feature type="transmembrane region" description="Helical" evidence="2">
    <location>
        <begin position="45"/>
        <end position="65"/>
    </location>
</feature>
<reference evidence="3" key="1">
    <citation type="submission" date="2023-06" db="EMBL/GenBank/DDBJ databases">
        <title>Genome-scale phylogeny and comparative genomics of the fungal order Sordariales.</title>
        <authorList>
            <consortium name="Lawrence Berkeley National Laboratory"/>
            <person name="Hensen N."/>
            <person name="Bonometti L."/>
            <person name="Westerberg I."/>
            <person name="Brannstrom I.O."/>
            <person name="Guillou S."/>
            <person name="Cros-Aarteil S."/>
            <person name="Calhoun S."/>
            <person name="Haridas S."/>
            <person name="Kuo A."/>
            <person name="Mondo S."/>
            <person name="Pangilinan J."/>
            <person name="Riley R."/>
            <person name="Labutti K."/>
            <person name="Andreopoulos B."/>
            <person name="Lipzen A."/>
            <person name="Chen C."/>
            <person name="Yanf M."/>
            <person name="Daum C."/>
            <person name="Ng V."/>
            <person name="Clum A."/>
            <person name="Steindorff A."/>
            <person name="Ohm R."/>
            <person name="Martin F."/>
            <person name="Silar P."/>
            <person name="Natvig D."/>
            <person name="Lalanne C."/>
            <person name="Gautier V."/>
            <person name="Ament-Velasquez S.L."/>
            <person name="Kruys A."/>
            <person name="Hutchinson M.I."/>
            <person name="Powell A.J."/>
            <person name="Barry K."/>
            <person name="Miller A.N."/>
            <person name="Grigoriev I.V."/>
            <person name="Debuchy R."/>
            <person name="Gladieux P."/>
            <person name="Thoren M.H."/>
            <person name="Johannesson H."/>
        </authorList>
    </citation>
    <scope>NUCLEOTIDE SEQUENCE</scope>
    <source>
        <strain evidence="3">CBS 307.81</strain>
    </source>
</reference>
<keyword evidence="2" id="KW-0812">Transmembrane</keyword>
<evidence type="ECO:0000256" key="2">
    <source>
        <dbReference type="SAM" id="Phobius"/>
    </source>
</evidence>
<evidence type="ECO:0000313" key="3">
    <source>
        <dbReference type="EMBL" id="KAK0665474.1"/>
    </source>
</evidence>